<gene>
    <name evidence="1" type="ORF">WKI58_33420</name>
</gene>
<sequence>MTTLLDAVVADQSSSGEAPSDGTPSGEAPALDQPVPTAAADLTLRRGAARVLLDNWTGSSTVPSRTLYPHQWSWDSAFVAIGLRHLSPRRAQRELETLLGAQWADGRIPHIAFNPAVPLDAYFPSPDFWRSSQAGAAAGAPAAPETSGIVQPPVHALAAWLVHEADPAESVRRGFLSRVYAGLAAWHDYLLSARDLGGGGLAAVMHPWEPGMDNSPCWDVPLSRVAPADPASFRRADLDHGHADDRPTDVDYGRYVRLAADYRDGGYADGEHAFAVEDPCFNALLIVSEYALARIARATGADPLRHEQRAQRLTEALVTRLWDAEAGLFLCRDLVGGELVRERSIAGLVPLIVPGLPDDIVRALLDTLDGPHFRASDTGLVASYALSGHAFDRTRYWRGPAWFNTAWLIDRGLRLYGADGRADRLRAAFLTAAGTSGFAEYVDPFTGEGRGTLDFAWTAALTLDLLANPRPDHQETAR</sequence>
<name>A0ACC6QSS8_9ACTN</name>
<evidence type="ECO:0000313" key="1">
    <source>
        <dbReference type="EMBL" id="MEJ8661350.1"/>
    </source>
</evidence>
<reference evidence="1" key="1">
    <citation type="submission" date="2024-03" db="EMBL/GenBank/DDBJ databases">
        <title>Novel Streptomyces species of biotechnological and ecological value are a feature of Machair soil.</title>
        <authorList>
            <person name="Prole J.R."/>
            <person name="Goodfellow M."/>
            <person name="Allenby N."/>
            <person name="Ward A.C."/>
        </authorList>
    </citation>
    <scope>NUCLEOTIDE SEQUENCE</scope>
    <source>
        <strain evidence="1">MS1.AVA.4</strain>
    </source>
</reference>
<keyword evidence="2" id="KW-1185">Reference proteome</keyword>
<dbReference type="Proteomes" id="UP001375539">
    <property type="component" value="Unassembled WGS sequence"/>
</dbReference>
<comment type="caution">
    <text evidence="1">The sequence shown here is derived from an EMBL/GenBank/DDBJ whole genome shotgun (WGS) entry which is preliminary data.</text>
</comment>
<dbReference type="EMBL" id="JBBKAI010000002">
    <property type="protein sequence ID" value="MEJ8661350.1"/>
    <property type="molecule type" value="Genomic_DNA"/>
</dbReference>
<proteinExistence type="predicted"/>
<organism evidence="1 2">
    <name type="scientific">Streptomyces pratisoli</name>
    <dbReference type="NCBI Taxonomy" id="3139917"/>
    <lineage>
        <taxon>Bacteria</taxon>
        <taxon>Bacillati</taxon>
        <taxon>Actinomycetota</taxon>
        <taxon>Actinomycetes</taxon>
        <taxon>Kitasatosporales</taxon>
        <taxon>Streptomycetaceae</taxon>
        <taxon>Streptomyces</taxon>
    </lineage>
</organism>
<protein>
    <submittedName>
        <fullName evidence="1">Trehalase family glycosidase</fullName>
    </submittedName>
</protein>
<keyword evidence="1" id="KW-0378">Hydrolase</keyword>
<evidence type="ECO:0000313" key="2">
    <source>
        <dbReference type="Proteomes" id="UP001375539"/>
    </source>
</evidence>
<keyword evidence="1" id="KW-0326">Glycosidase</keyword>
<accession>A0ACC6QSS8</accession>